<keyword evidence="3" id="KW-1185">Reference proteome</keyword>
<protein>
    <submittedName>
        <fullName evidence="2">Uncharacterized protein</fullName>
    </submittedName>
</protein>
<dbReference type="InterPro" id="IPR005366">
    <property type="entry name" value="EMC8/9"/>
</dbReference>
<gene>
    <name evidence="2" type="ORF">BC936DRAFT_139131</name>
</gene>
<dbReference type="GO" id="GO:0072546">
    <property type="term" value="C:EMC complex"/>
    <property type="evidence" value="ECO:0007669"/>
    <property type="project" value="InterPro"/>
</dbReference>
<proteinExistence type="inferred from homology"/>
<dbReference type="Pfam" id="PF03665">
    <property type="entry name" value="UPF0172"/>
    <property type="match status" value="1"/>
</dbReference>
<accession>A0A433BAK6</accession>
<evidence type="ECO:0000313" key="3">
    <source>
        <dbReference type="Proteomes" id="UP000268093"/>
    </source>
</evidence>
<comment type="caution">
    <text evidence="2">The sequence shown here is derived from an EMBL/GenBank/DDBJ whole genome shotgun (WGS) entry which is preliminary data.</text>
</comment>
<dbReference type="PANTHER" id="PTHR12941">
    <property type="entry name" value="ER MEMBRANE PROTEIN COMPLEX"/>
    <property type="match status" value="1"/>
</dbReference>
<dbReference type="EMBL" id="RBNI01014341">
    <property type="protein sequence ID" value="RUP21998.1"/>
    <property type="molecule type" value="Genomic_DNA"/>
</dbReference>
<reference evidence="2 3" key="1">
    <citation type="journal article" date="2018" name="New Phytol.">
        <title>Phylogenomics of Endogonaceae and evolution of mycorrhizas within Mucoromycota.</title>
        <authorList>
            <person name="Chang Y."/>
            <person name="Desiro A."/>
            <person name="Na H."/>
            <person name="Sandor L."/>
            <person name="Lipzen A."/>
            <person name="Clum A."/>
            <person name="Barry K."/>
            <person name="Grigoriev I.V."/>
            <person name="Martin F.M."/>
            <person name="Stajich J.E."/>
            <person name="Smith M.E."/>
            <person name="Bonito G."/>
            <person name="Spatafora J.W."/>
        </authorList>
    </citation>
    <scope>NUCLEOTIDE SEQUENCE [LARGE SCALE GENOMIC DNA]</scope>
    <source>
        <strain evidence="2 3">GMNB39</strain>
    </source>
</reference>
<dbReference type="Proteomes" id="UP000268093">
    <property type="component" value="Unassembled WGS sequence"/>
</dbReference>
<dbReference type="PROSITE" id="PS50249">
    <property type="entry name" value="MPN"/>
    <property type="match status" value="1"/>
</dbReference>
<organism evidence="2 3">
    <name type="scientific">Jimgerdemannia flammicorona</name>
    <dbReference type="NCBI Taxonomy" id="994334"/>
    <lineage>
        <taxon>Eukaryota</taxon>
        <taxon>Fungi</taxon>
        <taxon>Fungi incertae sedis</taxon>
        <taxon>Mucoromycota</taxon>
        <taxon>Mucoromycotina</taxon>
        <taxon>Endogonomycetes</taxon>
        <taxon>Endogonales</taxon>
        <taxon>Endogonaceae</taxon>
        <taxon>Jimgerdemannia</taxon>
    </lineage>
</organism>
<name>A0A433BAK6_9FUNG</name>
<evidence type="ECO:0000313" key="2">
    <source>
        <dbReference type="EMBL" id="RUP21998.1"/>
    </source>
</evidence>
<dbReference type="CDD" id="cd08060">
    <property type="entry name" value="MPN_UPF0172"/>
    <property type="match status" value="1"/>
</dbReference>
<dbReference type="PANTHER" id="PTHR12941:SF10">
    <property type="entry name" value="ER MEMBRANE PROTEIN COMPLEX SUBUNIT 8_9 HOMOLOG"/>
    <property type="match status" value="1"/>
</dbReference>
<comment type="similarity">
    <text evidence="1">Belongs to the EMC8/EMC9 family.</text>
</comment>
<dbReference type="InterPro" id="IPR037518">
    <property type="entry name" value="MPN"/>
</dbReference>
<dbReference type="OrthoDB" id="194468at2759"/>
<dbReference type="AlphaFoldDB" id="A0A433BAK6"/>
<evidence type="ECO:0000256" key="1">
    <source>
        <dbReference type="ARBA" id="ARBA00007461"/>
    </source>
</evidence>
<sequence length="208" mass="23338">MPQYQVAARAYALPILHAAKYPFAEVSGVLLAKKLASNDEPTIMIVDAVPLFHQWIALTPMLEVALSLIELYAAENNLQIIGYYHANEALTDHTLTSTATRIADKLRQNSTPHAVAWVIDNEKLEQEQNESAIVSYIHKENQWRVVREAFTGGETSTVSLTFTNEDTYAKVRGLLSQRLYNNLVDFDNHLDQVKGDWLRNGKVLTGDA</sequence>